<gene>
    <name evidence="4" type="primary">LOC109884110</name>
</gene>
<dbReference type="InterPro" id="IPR039689">
    <property type="entry name" value="CD72"/>
</dbReference>
<evidence type="ECO:0000256" key="1">
    <source>
        <dbReference type="SAM" id="MobiDB-lite"/>
    </source>
</evidence>
<reference evidence="4" key="1">
    <citation type="submission" date="2025-08" db="UniProtKB">
        <authorList>
            <consortium name="Ensembl"/>
        </authorList>
    </citation>
    <scope>IDENTIFICATION</scope>
</reference>
<name>A0A8C7J2U7_ONCKI</name>
<organism evidence="4 5">
    <name type="scientific">Oncorhynchus kisutch</name>
    <name type="common">Coho salmon</name>
    <name type="synonym">Salmo kisutch</name>
    <dbReference type="NCBI Taxonomy" id="8019"/>
    <lineage>
        <taxon>Eukaryota</taxon>
        <taxon>Metazoa</taxon>
        <taxon>Chordata</taxon>
        <taxon>Craniata</taxon>
        <taxon>Vertebrata</taxon>
        <taxon>Euteleostomi</taxon>
        <taxon>Actinopterygii</taxon>
        <taxon>Neopterygii</taxon>
        <taxon>Teleostei</taxon>
        <taxon>Protacanthopterygii</taxon>
        <taxon>Salmoniformes</taxon>
        <taxon>Salmonidae</taxon>
        <taxon>Salmoninae</taxon>
        <taxon>Oncorhynchus</taxon>
    </lineage>
</organism>
<feature type="transmembrane region" description="Helical" evidence="2">
    <location>
        <begin position="12"/>
        <end position="34"/>
    </location>
</feature>
<dbReference type="Proteomes" id="UP000694557">
    <property type="component" value="Unassembled WGS sequence"/>
</dbReference>
<keyword evidence="5" id="KW-1185">Reference proteome</keyword>
<dbReference type="SMART" id="SM00034">
    <property type="entry name" value="CLECT"/>
    <property type="match status" value="1"/>
</dbReference>
<evidence type="ECO:0000313" key="4">
    <source>
        <dbReference type="Ensembl" id="ENSOKIP00005082518.1"/>
    </source>
</evidence>
<evidence type="ECO:0000313" key="5">
    <source>
        <dbReference type="Proteomes" id="UP000694557"/>
    </source>
</evidence>
<protein>
    <recommendedName>
        <fullName evidence="3">C-type lectin domain-containing protein</fullName>
    </recommendedName>
</protein>
<sequence>MHYTEVCLFELYYRVCVASWVEIGTILLFPLYWVENPTMQTMDIDDDMSPNKPSVTFSANFQWWKRPSGVAAVCLGLLCVLLLAGIIGLSVYYGVIDHHYSTERDQQTSYSLLTKEGDLQPTSYNNLTKERDELQTSYNTLTKERDELQTSYNTMTEERDQLQNSLTTRTAEREKLQNSLNSRTKERDQLQNSLNTRTAERDQLQNILNTRTTERDQLQTSYNTLTKKRDQLQNSLTTKTKEKDQLQNSLTTITRERDQLQNSLTMRTKDRDQQQNSLKVMTADRDQLKNSLNSRTKERDQLQNNLNTRTTEKNQLQNSLTTKTKEKDQLQNTLTTITRERDQLQNNLNTTTTERDQLQNSLNTTTTERDQFKTRLRFYEKPCLDGWWRFGTSCYYVSSTMNTAGGGQRECRTMGGESVIINSREEQIFIHGFKKNVWIGTYKKDRIWQWVDDTPFKPTYWMEGEPNNLNDEVACVEISQTASDPLKSWKDGPCIPKHWRPELCGVYRSSGPGEWNWGLVGSNCGLHLYLYGVHNQSNKILFH</sequence>
<keyword evidence="2" id="KW-0472">Membrane</keyword>
<reference evidence="4" key="2">
    <citation type="submission" date="2025-09" db="UniProtKB">
        <authorList>
            <consortium name="Ensembl"/>
        </authorList>
    </citation>
    <scope>IDENTIFICATION</scope>
</reference>
<dbReference type="PROSITE" id="PS50041">
    <property type="entry name" value="C_TYPE_LECTIN_2"/>
    <property type="match status" value="1"/>
</dbReference>
<dbReference type="GeneTree" id="ENSGT01020000230338"/>
<keyword evidence="2" id="KW-0812">Transmembrane</keyword>
<evidence type="ECO:0000259" key="3">
    <source>
        <dbReference type="PROSITE" id="PS50041"/>
    </source>
</evidence>
<dbReference type="Ensembl" id="ENSOKIT00005088073.1">
    <property type="protein sequence ID" value="ENSOKIP00005082518.1"/>
    <property type="gene ID" value="ENSOKIG00005035803.1"/>
</dbReference>
<feature type="compositionally biased region" description="Polar residues" evidence="1">
    <location>
        <begin position="302"/>
        <end position="322"/>
    </location>
</feature>
<dbReference type="GO" id="GO:0005886">
    <property type="term" value="C:plasma membrane"/>
    <property type="evidence" value="ECO:0007669"/>
    <property type="project" value="InterPro"/>
</dbReference>
<feature type="region of interest" description="Disordered" evidence="1">
    <location>
        <begin position="147"/>
        <end position="329"/>
    </location>
</feature>
<dbReference type="PANTHER" id="PTHR15028">
    <property type="entry name" value="CD72-RELATED"/>
    <property type="match status" value="1"/>
</dbReference>
<dbReference type="InterPro" id="IPR016186">
    <property type="entry name" value="C-type_lectin-like/link_sf"/>
</dbReference>
<accession>A0A8C7J2U7</accession>
<feature type="transmembrane region" description="Helical" evidence="2">
    <location>
        <begin position="70"/>
        <end position="95"/>
    </location>
</feature>
<evidence type="ECO:0000256" key="2">
    <source>
        <dbReference type="SAM" id="Phobius"/>
    </source>
</evidence>
<dbReference type="InterPro" id="IPR016187">
    <property type="entry name" value="CTDL_fold"/>
</dbReference>
<dbReference type="Gene3D" id="3.10.100.10">
    <property type="entry name" value="Mannose-Binding Protein A, subunit A"/>
    <property type="match status" value="1"/>
</dbReference>
<dbReference type="GO" id="GO:0004888">
    <property type="term" value="F:transmembrane signaling receptor activity"/>
    <property type="evidence" value="ECO:0007669"/>
    <property type="project" value="InterPro"/>
</dbReference>
<dbReference type="AlphaFoldDB" id="A0A8C7J2U7"/>
<dbReference type="InterPro" id="IPR001304">
    <property type="entry name" value="C-type_lectin-like"/>
</dbReference>
<proteinExistence type="predicted"/>
<dbReference type="Pfam" id="PF00059">
    <property type="entry name" value="Lectin_C"/>
    <property type="match status" value="1"/>
</dbReference>
<dbReference type="SUPFAM" id="SSF56436">
    <property type="entry name" value="C-type lectin-like"/>
    <property type="match status" value="1"/>
</dbReference>
<feature type="domain" description="C-type lectin" evidence="3">
    <location>
        <begin position="390"/>
        <end position="494"/>
    </location>
</feature>
<keyword evidence="2" id="KW-1133">Transmembrane helix</keyword>
<dbReference type="PANTHER" id="PTHR15028:SF6">
    <property type="entry name" value="B-CELL DIFFERENTIATION ANTIGEN CD72"/>
    <property type="match status" value="1"/>
</dbReference>
<dbReference type="Gene3D" id="1.20.5.400">
    <property type="match status" value="6"/>
</dbReference>